<sequence length="248" mass="28740">MHDQPVIVSAIVSAYKCERFLRGCLDDLLAQSLMPNLEIIVVDSGSPENEGEIVDAYRERWSDTIVYMRTERTETIYGAWNRGIRAARGRYVTSANADDRHAPEALERMARELDADPELALVYANAIITMTENASWQEPYVVGRTDWPAFDTRTLAAYCYLGPQPMWRKSLHERYGWFDRDFTSAGDYDFWLRLAAGGERFRLIPECLGLYYMHTASLERRDKPRARRETFLARKRNPLPRFATRTDP</sequence>
<keyword evidence="3" id="KW-1185">Reference proteome</keyword>
<gene>
    <name evidence="2" type="ORF">Desaf_1636</name>
</gene>
<dbReference type="PANTHER" id="PTHR22916">
    <property type="entry name" value="GLYCOSYLTRANSFERASE"/>
    <property type="match status" value="1"/>
</dbReference>
<dbReference type="RefSeq" id="WP_014259740.1">
    <property type="nucleotide sequence ID" value="NC_016629.1"/>
</dbReference>
<organism evidence="2 3">
    <name type="scientific">Desulfocurvibacter africanus subsp. africanus str. Walvis Bay</name>
    <dbReference type="NCBI Taxonomy" id="690850"/>
    <lineage>
        <taxon>Bacteria</taxon>
        <taxon>Pseudomonadati</taxon>
        <taxon>Thermodesulfobacteriota</taxon>
        <taxon>Desulfovibrionia</taxon>
        <taxon>Desulfovibrionales</taxon>
        <taxon>Desulfovibrionaceae</taxon>
        <taxon>Desulfocurvibacter</taxon>
    </lineage>
</organism>
<dbReference type="STRING" id="690850.Desaf_1636"/>
<dbReference type="EMBL" id="CP003221">
    <property type="protein sequence ID" value="EGJ49972.1"/>
    <property type="molecule type" value="Genomic_DNA"/>
</dbReference>
<dbReference type="AlphaFoldDB" id="F3Z174"/>
<evidence type="ECO:0000313" key="2">
    <source>
        <dbReference type="EMBL" id="EGJ49972.1"/>
    </source>
</evidence>
<dbReference type="Pfam" id="PF00535">
    <property type="entry name" value="Glycos_transf_2"/>
    <property type="match status" value="1"/>
</dbReference>
<dbReference type="InterPro" id="IPR029044">
    <property type="entry name" value="Nucleotide-diphossugar_trans"/>
</dbReference>
<dbReference type="GO" id="GO:0016758">
    <property type="term" value="F:hexosyltransferase activity"/>
    <property type="evidence" value="ECO:0007669"/>
    <property type="project" value="UniProtKB-ARBA"/>
</dbReference>
<dbReference type="Proteomes" id="UP000007844">
    <property type="component" value="Chromosome"/>
</dbReference>
<accession>F3Z174</accession>
<feature type="domain" description="Glycosyltransferase 2-like" evidence="1">
    <location>
        <begin position="9"/>
        <end position="136"/>
    </location>
</feature>
<dbReference type="Gene3D" id="3.90.550.10">
    <property type="entry name" value="Spore Coat Polysaccharide Biosynthesis Protein SpsA, Chain A"/>
    <property type="match status" value="1"/>
</dbReference>
<evidence type="ECO:0000313" key="3">
    <source>
        <dbReference type="Proteomes" id="UP000007844"/>
    </source>
</evidence>
<reference evidence="2 3" key="1">
    <citation type="journal article" date="2011" name="J. Bacteriol.">
        <title>Genome sequence of the mercury-methylating and pleomorphic Desulfovibrio africanus Strain Walvis Bay.</title>
        <authorList>
            <person name="Brown S.D."/>
            <person name="Wall J.D."/>
            <person name="Kucken A.M."/>
            <person name="Gilmour C.C."/>
            <person name="Podar M."/>
            <person name="Brandt C.C."/>
            <person name="Teshima H."/>
            <person name="Detter J.C."/>
            <person name="Han C.S."/>
            <person name="Land M.L."/>
            <person name="Lucas S."/>
            <person name="Han J."/>
            <person name="Pennacchio L."/>
            <person name="Nolan M."/>
            <person name="Pitluck S."/>
            <person name="Woyke T."/>
            <person name="Goodwin L."/>
            <person name="Palumbo A.V."/>
            <person name="Elias D.A."/>
        </authorList>
    </citation>
    <scope>NUCLEOTIDE SEQUENCE [LARGE SCALE GENOMIC DNA]</scope>
    <source>
        <strain evidence="2 3">Walvis Bay</strain>
    </source>
</reference>
<name>F3Z174_DESAF</name>
<dbReference type="SUPFAM" id="SSF53448">
    <property type="entry name" value="Nucleotide-diphospho-sugar transferases"/>
    <property type="match status" value="1"/>
</dbReference>
<keyword evidence="2" id="KW-0808">Transferase</keyword>
<dbReference type="InterPro" id="IPR001173">
    <property type="entry name" value="Glyco_trans_2-like"/>
</dbReference>
<dbReference type="KEGG" id="daf:Desaf_1636"/>
<dbReference type="eggNOG" id="COG1216">
    <property type="taxonomic scope" value="Bacteria"/>
</dbReference>
<evidence type="ECO:0000259" key="1">
    <source>
        <dbReference type="Pfam" id="PF00535"/>
    </source>
</evidence>
<dbReference type="PANTHER" id="PTHR22916:SF3">
    <property type="entry name" value="UDP-GLCNAC:BETAGAL BETA-1,3-N-ACETYLGLUCOSAMINYLTRANSFERASE-LIKE PROTEIN 1"/>
    <property type="match status" value="1"/>
</dbReference>
<protein>
    <submittedName>
        <fullName evidence="2">Glycosyl transferase family 2</fullName>
    </submittedName>
</protein>
<dbReference type="HOGENOM" id="CLU_025996_0_7_7"/>
<proteinExistence type="predicted"/>